<feature type="chain" id="PRO_5034383019" evidence="17">
    <location>
        <begin position="26"/>
        <end position="633"/>
    </location>
</feature>
<dbReference type="InterPro" id="IPR054554">
    <property type="entry name" value="ZP1/4_Ig-like"/>
</dbReference>
<comment type="similarity">
    <text evidence="2">Belongs to the ZP domain family. ZPB subfamily.</text>
</comment>
<name>A0A8C9GNS2_9PRIM</name>
<feature type="domain" description="P-type" evidence="19">
    <location>
        <begin position="234"/>
        <end position="274"/>
    </location>
</feature>
<feature type="compositionally biased region" description="Polar residues" evidence="16">
    <location>
        <begin position="154"/>
        <end position="174"/>
    </location>
</feature>
<evidence type="ECO:0000256" key="14">
    <source>
        <dbReference type="ARBA" id="ARBA00024183"/>
    </source>
</evidence>
<accession>A0A8C9GNS2</accession>
<feature type="disulfide bond" evidence="15">
    <location>
        <begin position="245"/>
        <end position="260"/>
    </location>
</feature>
<dbReference type="SMART" id="SM00241">
    <property type="entry name" value="ZP"/>
    <property type="match status" value="1"/>
</dbReference>
<keyword evidence="8 17" id="KW-0732">Signal</keyword>
<evidence type="ECO:0000256" key="17">
    <source>
        <dbReference type="SAM" id="SignalP"/>
    </source>
</evidence>
<comment type="caution">
    <text evidence="15">Lacks conserved residue(s) required for the propagation of feature annotation.</text>
</comment>
<dbReference type="PANTHER" id="PTHR23343">
    <property type="entry name" value="ZONA PELLUCIDA SPERM-BINDING PROTEIN"/>
    <property type="match status" value="1"/>
</dbReference>
<dbReference type="PROSITE" id="PS00025">
    <property type="entry name" value="P_TREFOIL_1"/>
    <property type="match status" value="1"/>
</dbReference>
<dbReference type="PROSITE" id="PS51448">
    <property type="entry name" value="P_TREFOIL_2"/>
    <property type="match status" value="1"/>
</dbReference>
<dbReference type="AlphaFoldDB" id="A0A8C9GNS2"/>
<dbReference type="GO" id="GO:0032190">
    <property type="term" value="F:acrosin binding"/>
    <property type="evidence" value="ECO:0007669"/>
    <property type="project" value="TreeGrafter"/>
</dbReference>
<feature type="signal peptide" evidence="17">
    <location>
        <begin position="1"/>
        <end position="25"/>
    </location>
</feature>
<evidence type="ECO:0000313" key="20">
    <source>
        <dbReference type="Ensembl" id="ENSPTEP00000006537.1"/>
    </source>
</evidence>
<keyword evidence="7" id="KW-0812">Transmembrane</keyword>
<dbReference type="FunFam" id="2.60.40.3210:FF:000007">
    <property type="entry name" value="Zona pellucida glycoprotein 1"/>
    <property type="match status" value="1"/>
</dbReference>
<evidence type="ECO:0000256" key="6">
    <source>
        <dbReference type="ARBA" id="ARBA00022685"/>
    </source>
</evidence>
<protein>
    <submittedName>
        <fullName evidence="20">Zona pellucida glycoprotein 1</fullName>
    </submittedName>
</protein>
<organism evidence="20 21">
    <name type="scientific">Piliocolobus tephrosceles</name>
    <name type="common">Ugandan red Colobus</name>
    <dbReference type="NCBI Taxonomy" id="591936"/>
    <lineage>
        <taxon>Eukaryota</taxon>
        <taxon>Metazoa</taxon>
        <taxon>Chordata</taxon>
        <taxon>Craniata</taxon>
        <taxon>Vertebrata</taxon>
        <taxon>Euteleostomi</taxon>
        <taxon>Mammalia</taxon>
        <taxon>Eutheria</taxon>
        <taxon>Euarchontoglires</taxon>
        <taxon>Primates</taxon>
        <taxon>Haplorrhini</taxon>
        <taxon>Catarrhini</taxon>
        <taxon>Cercopithecidae</taxon>
        <taxon>Colobinae</taxon>
        <taxon>Piliocolobus</taxon>
    </lineage>
</organism>
<sequence length="633" mass="68579">MAGGSATTWGYRVALLLLVATLGLGRRLQPDPGLPGLRHSYDCGIKGMQLLVFPRPGQTLRFKVVDEFGNRFDVNNCSICYHWVTSRPQEPAVFSADYRGCHVLEKDGRFHLSVFMEAVLPNGRVDVAQDTTLICPKPDHSWTPDSQLAPPTMFSVSTPQTLPSLPTSGHTSPGSGHAFPSPLDPGHSSVHPTPALPSPGPGPALATLAQPHWGPLEHWDVNKPDYIGTHLSQEQCQVASGHLPCIVRRTSKEACQQAGCCYDNTREVPCYYGNTATLQCFSDGYVILVVSQEMALTHRITLANVHLAYAPTGCSPTQHTEAFVVFYFPLTHCGTTVQVAGDQLIYENWLVSGIHVRKGPQGSITRDSTFQLHVRCVFNASDFLPIRASIFPPPSPAPVTQPGPLRLELRIAKGMLCYPCSLLAPTPPLHSPPWLMSHPPCRQDLQRLLRGGRLSHREAAPRTSPCGGPASAEDRPQPGPAAAPVLGRSQCQPLPAAPVAHSVRRVSVPVLPSPALPPVNSLSDFSSQMPFRGRQLQNPNGSLGWGHTFPVSLPEIHCCHLRPPGLGLPESPQRTGKKPRLLHAWPHVFIGEELVAKSLWHPVDFCGQSSGMGLGFYQVSWKAAGFGSARGNL</sequence>
<feature type="region of interest" description="Disordered" evidence="16">
    <location>
        <begin position="455"/>
        <end position="484"/>
    </location>
</feature>
<reference evidence="20" key="1">
    <citation type="submission" date="2025-08" db="UniProtKB">
        <authorList>
            <consortium name="Ensembl"/>
        </authorList>
    </citation>
    <scope>IDENTIFICATION</scope>
</reference>
<keyword evidence="3" id="KW-1003">Cell membrane</keyword>
<evidence type="ECO:0000256" key="4">
    <source>
        <dbReference type="ARBA" id="ARBA00022525"/>
    </source>
</evidence>
<dbReference type="PANTHER" id="PTHR23343:SF41">
    <property type="entry name" value="ZONA PELLUCIDA SPERM-BINDING PROTEIN 1"/>
    <property type="match status" value="1"/>
</dbReference>
<keyword evidence="9" id="KW-1133">Transmembrane helix</keyword>
<keyword evidence="11 15" id="KW-1015">Disulfide bond</keyword>
<evidence type="ECO:0000256" key="1">
    <source>
        <dbReference type="ARBA" id="ARBA00004251"/>
    </source>
</evidence>
<dbReference type="InterPro" id="IPR001507">
    <property type="entry name" value="ZP_dom"/>
</dbReference>
<evidence type="ECO:0000256" key="3">
    <source>
        <dbReference type="ARBA" id="ARBA00022475"/>
    </source>
</evidence>
<dbReference type="GO" id="GO:0035805">
    <property type="term" value="C:egg coat"/>
    <property type="evidence" value="ECO:0007669"/>
    <property type="project" value="UniProtKB-SubCell"/>
</dbReference>
<dbReference type="InterPro" id="IPR044913">
    <property type="entry name" value="P_trefoil_dom_sf"/>
</dbReference>
<evidence type="ECO:0000256" key="13">
    <source>
        <dbReference type="ARBA" id="ARBA00023279"/>
    </source>
</evidence>
<dbReference type="GO" id="GO:0007339">
    <property type="term" value="P:binding of sperm to zona pellucida"/>
    <property type="evidence" value="ECO:0007669"/>
    <property type="project" value="TreeGrafter"/>
</dbReference>
<evidence type="ECO:0000256" key="12">
    <source>
        <dbReference type="ARBA" id="ARBA00023180"/>
    </source>
</evidence>
<dbReference type="SMART" id="SM00018">
    <property type="entry name" value="PD"/>
    <property type="match status" value="1"/>
</dbReference>
<reference evidence="20" key="2">
    <citation type="submission" date="2025-09" db="UniProtKB">
        <authorList>
            <consortium name="Ensembl"/>
        </authorList>
    </citation>
    <scope>IDENTIFICATION</scope>
</reference>
<keyword evidence="10" id="KW-0472">Membrane</keyword>
<keyword evidence="21" id="KW-1185">Reference proteome</keyword>
<evidence type="ECO:0000256" key="7">
    <source>
        <dbReference type="ARBA" id="ARBA00022692"/>
    </source>
</evidence>
<evidence type="ECO:0000256" key="15">
    <source>
        <dbReference type="PROSITE-ProRule" id="PRU00779"/>
    </source>
</evidence>
<dbReference type="Pfam" id="PF23344">
    <property type="entry name" value="ZP-N"/>
    <property type="match status" value="1"/>
</dbReference>
<keyword evidence="5" id="KW-0272">Extracellular matrix</keyword>
<dbReference type="Pfam" id="PF22821">
    <property type="entry name" value="ZP1_ZP4_Ig-like"/>
    <property type="match status" value="1"/>
</dbReference>
<evidence type="ECO:0000256" key="10">
    <source>
        <dbReference type="ARBA" id="ARBA00023136"/>
    </source>
</evidence>
<evidence type="ECO:0000256" key="2">
    <source>
        <dbReference type="ARBA" id="ARBA00010863"/>
    </source>
</evidence>
<dbReference type="GO" id="GO:0060468">
    <property type="term" value="P:prevention of polyspermy"/>
    <property type="evidence" value="ECO:0007669"/>
    <property type="project" value="TreeGrafter"/>
</dbReference>
<proteinExistence type="inferred from homology"/>
<feature type="region of interest" description="Disordered" evidence="16">
    <location>
        <begin position="139"/>
        <end position="206"/>
    </location>
</feature>
<feature type="domain" description="ZP" evidence="18">
    <location>
        <begin position="279"/>
        <end position="633"/>
    </location>
</feature>
<dbReference type="PROSITE" id="PS51034">
    <property type="entry name" value="ZP_2"/>
    <property type="match status" value="1"/>
</dbReference>
<dbReference type="InterPro" id="IPR051148">
    <property type="entry name" value="Zona_Pellucida_Domain_gp"/>
</dbReference>
<evidence type="ECO:0000256" key="5">
    <source>
        <dbReference type="ARBA" id="ARBA00022530"/>
    </source>
</evidence>
<evidence type="ECO:0000256" key="9">
    <source>
        <dbReference type="ARBA" id="ARBA00022989"/>
    </source>
</evidence>
<dbReference type="CDD" id="cd00111">
    <property type="entry name" value="Trefoil"/>
    <property type="match status" value="1"/>
</dbReference>
<keyword evidence="6" id="KW-0165">Cleavage on pair of basic residues</keyword>
<evidence type="ECO:0000313" key="21">
    <source>
        <dbReference type="Proteomes" id="UP000694416"/>
    </source>
</evidence>
<evidence type="ECO:0000256" key="11">
    <source>
        <dbReference type="ARBA" id="ARBA00023157"/>
    </source>
</evidence>
<dbReference type="InterPro" id="IPR017957">
    <property type="entry name" value="P_trefoil_CS"/>
</dbReference>
<keyword evidence="12" id="KW-0325">Glycoprotein</keyword>
<keyword evidence="4" id="KW-0964">Secreted</keyword>
<dbReference type="Ensembl" id="ENSPTET00000010030.1">
    <property type="protein sequence ID" value="ENSPTEP00000006537.1"/>
    <property type="gene ID" value="ENSPTEG00000007485.1"/>
</dbReference>
<dbReference type="InterPro" id="IPR055356">
    <property type="entry name" value="ZP-N"/>
</dbReference>
<keyword evidence="13" id="KW-0278">Fertilization</keyword>
<evidence type="ECO:0000256" key="16">
    <source>
        <dbReference type="SAM" id="MobiDB-lite"/>
    </source>
</evidence>
<evidence type="ECO:0000259" key="19">
    <source>
        <dbReference type="PROSITE" id="PS51448"/>
    </source>
</evidence>
<evidence type="ECO:0000259" key="18">
    <source>
        <dbReference type="PROSITE" id="PS51034"/>
    </source>
</evidence>
<evidence type="ECO:0000256" key="8">
    <source>
        <dbReference type="ARBA" id="ARBA00022729"/>
    </source>
</evidence>
<dbReference type="InterPro" id="IPR000519">
    <property type="entry name" value="P_trefoil_dom"/>
</dbReference>
<comment type="subcellular location">
    <subcellularLocation>
        <location evidence="1">Cell membrane</location>
        <topology evidence="1">Single-pass type I membrane protein</topology>
    </subcellularLocation>
    <subcellularLocation>
        <location evidence="14">Zona pellucida</location>
    </subcellularLocation>
</comment>
<dbReference type="Proteomes" id="UP000694416">
    <property type="component" value="Unplaced"/>
</dbReference>
<dbReference type="Gene3D" id="2.60.40.3210">
    <property type="entry name" value="Zona pellucida, ZP-N domain"/>
    <property type="match status" value="1"/>
</dbReference>
<gene>
    <name evidence="20" type="primary">ZP1</name>
</gene>
<dbReference type="GO" id="GO:0005886">
    <property type="term" value="C:plasma membrane"/>
    <property type="evidence" value="ECO:0007669"/>
    <property type="project" value="UniProtKB-SubCell"/>
</dbReference>
<dbReference type="GO" id="GO:0035804">
    <property type="term" value="F:structural constituent of egg coat"/>
    <property type="evidence" value="ECO:0007669"/>
    <property type="project" value="TreeGrafter"/>
</dbReference>
<dbReference type="SUPFAM" id="SSF57492">
    <property type="entry name" value="Trefoil"/>
    <property type="match status" value="1"/>
</dbReference>